<evidence type="ECO:0000256" key="1">
    <source>
        <dbReference type="ARBA" id="ARBA00006914"/>
    </source>
</evidence>
<dbReference type="AlphaFoldDB" id="S7U0T2"/>
<proteinExistence type="inferred from homology"/>
<evidence type="ECO:0000256" key="2">
    <source>
        <dbReference type="ARBA" id="ARBA00022741"/>
    </source>
</evidence>
<dbReference type="EMBL" id="ATHJ01000059">
    <property type="protein sequence ID" value="EPR43041.1"/>
    <property type="molecule type" value="Genomic_DNA"/>
</dbReference>
<dbReference type="Gene3D" id="3.40.50.300">
    <property type="entry name" value="P-loop containing nucleotide triphosphate hydrolases"/>
    <property type="match status" value="1"/>
</dbReference>
<organism evidence="5 6">
    <name type="scientific">Desulfococcus multivorans DSM 2059</name>
    <dbReference type="NCBI Taxonomy" id="1121405"/>
    <lineage>
        <taxon>Bacteria</taxon>
        <taxon>Pseudomonadati</taxon>
        <taxon>Thermodesulfobacteriota</taxon>
        <taxon>Desulfobacteria</taxon>
        <taxon>Desulfobacterales</taxon>
        <taxon>Desulfococcaceae</taxon>
        <taxon>Desulfococcus</taxon>
    </lineage>
</organism>
<dbReference type="Pfam" id="PF00004">
    <property type="entry name" value="AAA"/>
    <property type="match status" value="1"/>
</dbReference>
<keyword evidence="2" id="KW-0547">Nucleotide-binding</keyword>
<keyword evidence="6" id="KW-1185">Reference proteome</keyword>
<comment type="caution">
    <text evidence="5">The sequence shown here is derived from an EMBL/GenBank/DDBJ whole genome shotgun (WGS) entry which is preliminary data.</text>
</comment>
<protein>
    <submittedName>
        <fullName evidence="5">AAA ATPase central domain protein</fullName>
    </submittedName>
</protein>
<dbReference type="InterPro" id="IPR050221">
    <property type="entry name" value="26S_Proteasome_ATPase"/>
</dbReference>
<evidence type="ECO:0000313" key="6">
    <source>
        <dbReference type="Proteomes" id="UP000014977"/>
    </source>
</evidence>
<dbReference type="PANTHER" id="PTHR23073">
    <property type="entry name" value="26S PROTEASOME REGULATORY SUBUNIT"/>
    <property type="match status" value="1"/>
</dbReference>
<accession>S7U0T2</accession>
<dbReference type="OrthoDB" id="9802352at2"/>
<dbReference type="GO" id="GO:0016887">
    <property type="term" value="F:ATP hydrolysis activity"/>
    <property type="evidence" value="ECO:0007669"/>
    <property type="project" value="InterPro"/>
</dbReference>
<sequence>MTMTPPLEPTQLNRFFQLELSRLRALLKRRVLWLRYQWNHSPAQEDLNGIVSDRHADWLMGDADRDAEQRFYLENPSAHDLTTRAQALQRDVDALRGQLGPKQALPIDVLGHVFGLGAIERDVLLLCAAPEFDADFQALFGYVQDNIKRDYPTMHLAYALLGSPRDSVPQLSAVFNANAPLRRYQLIQTGEKPGPVALRPLLLPERILNYLRGVNYLDTNLQQYMLPMPPPLLSPTIETAGRHVVRAVRLGRSQGTFPVVNIIGAEDGGQREVASHVANNLRIKLFELDPTSLAEPDPMVLIALMEREALLVQGAFFIDMTRANDVSGRLKRLLNLLMTQTGVLVFLGNRERIADGSRLMNVHLSRLNNQDRLSLWRTALDDAAPLLDVPRIVQQFRFGPTGVRQAAATARNNAAMHTDIEKSSQPLPMADVWAACRQQSEWQLDDLAQRIDPAYGWDDLVLDADALAQLHEIAQQVHCRHRVYVTWGYGAKLNRGRGISVLFTGASGTGKTMAAEILAAELDLPLYRIDLAGVVNKYVGETEKNLRRIFTAAEQGGTILFFDEADALFGKRTDVKDSHDRYANIEVNYLLQLMENYSGLAILATNRRQAVDRAFLRRLRFVVDFPFPNTDSRRRIWQRVLPQHVPVGGLDYNQLAQMEIAGGNIHTIALNAAFLAAADGGVVEMKHFIAAARREYAKLDKLDTDAVFGAY</sequence>
<dbReference type="SUPFAM" id="SSF52540">
    <property type="entry name" value="P-loop containing nucleoside triphosphate hydrolases"/>
    <property type="match status" value="1"/>
</dbReference>
<dbReference type="InterPro" id="IPR054472">
    <property type="entry name" value="WHD"/>
</dbReference>
<comment type="similarity">
    <text evidence="1">Belongs to the AAA ATPase family.</text>
</comment>
<dbReference type="InterPro" id="IPR003959">
    <property type="entry name" value="ATPase_AAA_core"/>
</dbReference>
<dbReference type="eggNOG" id="COG0464">
    <property type="taxonomic scope" value="Bacteria"/>
</dbReference>
<evidence type="ECO:0000313" key="5">
    <source>
        <dbReference type="EMBL" id="EPR43041.1"/>
    </source>
</evidence>
<dbReference type="CDD" id="cd19481">
    <property type="entry name" value="RecA-like_protease"/>
    <property type="match status" value="1"/>
</dbReference>
<dbReference type="InterPro" id="IPR027417">
    <property type="entry name" value="P-loop_NTPase"/>
</dbReference>
<dbReference type="InterPro" id="IPR003593">
    <property type="entry name" value="AAA+_ATPase"/>
</dbReference>
<gene>
    <name evidence="5" type="ORF">dsmv_1407</name>
</gene>
<keyword evidence="3" id="KW-0067">ATP-binding</keyword>
<dbReference type="GO" id="GO:0005524">
    <property type="term" value="F:ATP binding"/>
    <property type="evidence" value="ECO:0007669"/>
    <property type="project" value="UniProtKB-KW"/>
</dbReference>
<dbReference type="Proteomes" id="UP000014977">
    <property type="component" value="Unassembled WGS sequence"/>
</dbReference>
<name>S7U0T2_DESML</name>
<evidence type="ECO:0000256" key="3">
    <source>
        <dbReference type="ARBA" id="ARBA00022840"/>
    </source>
</evidence>
<dbReference type="RefSeq" id="WP_020875754.1">
    <property type="nucleotide sequence ID" value="NZ_ATHJ01000059.1"/>
</dbReference>
<dbReference type="Pfam" id="PF22977">
    <property type="entry name" value="WHD"/>
    <property type="match status" value="1"/>
</dbReference>
<feature type="domain" description="AAA+ ATPase" evidence="4">
    <location>
        <begin position="497"/>
        <end position="629"/>
    </location>
</feature>
<evidence type="ECO:0000259" key="4">
    <source>
        <dbReference type="SMART" id="SM00382"/>
    </source>
</evidence>
<dbReference type="SMART" id="SM00382">
    <property type="entry name" value="AAA"/>
    <property type="match status" value="1"/>
</dbReference>
<dbReference type="PATRIC" id="fig|1121405.3.peg.728"/>
<dbReference type="STRING" id="897.B2D07_13180"/>
<reference evidence="5 6" key="1">
    <citation type="journal article" date="2013" name="Genome Announc.">
        <title>Draft genome sequences for three mercury-methylating, sulfate-reducing bacteria.</title>
        <authorList>
            <person name="Brown S.D."/>
            <person name="Hurt R.A.Jr."/>
            <person name="Gilmour C.C."/>
            <person name="Elias D.A."/>
        </authorList>
    </citation>
    <scope>NUCLEOTIDE SEQUENCE [LARGE SCALE GENOMIC DNA]</scope>
    <source>
        <strain evidence="5 6">DSM 2059</strain>
    </source>
</reference>